<evidence type="ECO:0000313" key="1">
    <source>
        <dbReference type="EMBL" id="CAH3178528.1"/>
    </source>
</evidence>
<reference evidence="1 2" key="1">
    <citation type="submission" date="2022-05" db="EMBL/GenBank/DDBJ databases">
        <authorList>
            <consortium name="Genoscope - CEA"/>
            <person name="William W."/>
        </authorList>
    </citation>
    <scope>NUCLEOTIDE SEQUENCE [LARGE SCALE GENOMIC DNA]</scope>
</reference>
<name>A0ABN8RIB1_9CNID</name>
<keyword evidence="2" id="KW-1185">Reference proteome</keyword>
<dbReference type="EMBL" id="CALNXK010000241">
    <property type="protein sequence ID" value="CAH3178528.1"/>
    <property type="molecule type" value="Genomic_DNA"/>
</dbReference>
<feature type="non-terminal residue" evidence="1">
    <location>
        <position position="111"/>
    </location>
</feature>
<evidence type="ECO:0000313" key="2">
    <source>
        <dbReference type="Proteomes" id="UP001159405"/>
    </source>
</evidence>
<organism evidence="1 2">
    <name type="scientific">Porites lobata</name>
    <dbReference type="NCBI Taxonomy" id="104759"/>
    <lineage>
        <taxon>Eukaryota</taxon>
        <taxon>Metazoa</taxon>
        <taxon>Cnidaria</taxon>
        <taxon>Anthozoa</taxon>
        <taxon>Hexacorallia</taxon>
        <taxon>Scleractinia</taxon>
        <taxon>Fungiina</taxon>
        <taxon>Poritidae</taxon>
        <taxon>Porites</taxon>
    </lineage>
</organism>
<gene>
    <name evidence="1" type="ORF">PLOB_00020831</name>
</gene>
<accession>A0ABN8RIB1</accession>
<sequence length="111" mass="12641">MSLKSKNLPLRNWQDVLADVLHSVRSLLCTATNETPHERFFGFSRRSSAGASIPTWLATPGPLYMKRQVRTSKMDPLVEEVELLQANPHYAHVRYPDDRETTVATKHLSPK</sequence>
<proteinExistence type="predicted"/>
<dbReference type="Proteomes" id="UP001159405">
    <property type="component" value="Unassembled WGS sequence"/>
</dbReference>
<comment type="caution">
    <text evidence="1">The sequence shown here is derived from an EMBL/GenBank/DDBJ whole genome shotgun (WGS) entry which is preliminary data.</text>
</comment>
<protein>
    <submittedName>
        <fullName evidence="1">Uncharacterized protein</fullName>
    </submittedName>
</protein>